<evidence type="ECO:0000256" key="1">
    <source>
        <dbReference type="SAM" id="MobiDB-lite"/>
    </source>
</evidence>
<proteinExistence type="predicted"/>
<feature type="non-terminal residue" evidence="2">
    <location>
        <position position="98"/>
    </location>
</feature>
<feature type="compositionally biased region" description="Low complexity" evidence="1">
    <location>
        <begin position="13"/>
        <end position="24"/>
    </location>
</feature>
<protein>
    <submittedName>
        <fullName evidence="2">Uncharacterized protein</fullName>
    </submittedName>
</protein>
<dbReference type="AlphaFoldDB" id="A0A699WHI9"/>
<organism evidence="2">
    <name type="scientific">Tanacetum cinerariifolium</name>
    <name type="common">Dalmatian daisy</name>
    <name type="synonym">Chrysanthemum cinerariifolium</name>
    <dbReference type="NCBI Taxonomy" id="118510"/>
    <lineage>
        <taxon>Eukaryota</taxon>
        <taxon>Viridiplantae</taxon>
        <taxon>Streptophyta</taxon>
        <taxon>Embryophyta</taxon>
        <taxon>Tracheophyta</taxon>
        <taxon>Spermatophyta</taxon>
        <taxon>Magnoliopsida</taxon>
        <taxon>eudicotyledons</taxon>
        <taxon>Gunneridae</taxon>
        <taxon>Pentapetalae</taxon>
        <taxon>asterids</taxon>
        <taxon>campanulids</taxon>
        <taxon>Asterales</taxon>
        <taxon>Asteraceae</taxon>
        <taxon>Asteroideae</taxon>
        <taxon>Anthemideae</taxon>
        <taxon>Anthemidinae</taxon>
        <taxon>Tanacetum</taxon>
    </lineage>
</organism>
<name>A0A699WHI9_TANCI</name>
<evidence type="ECO:0000313" key="2">
    <source>
        <dbReference type="EMBL" id="GFD47602.1"/>
    </source>
</evidence>
<sequence length="98" mass="11243">LISLSFKKIYKPTNNNLQTSSNTSRANQDSSLRIHRNTGYENQRNGNVARARENVARECLKLKRVNDAANHKEKMILCKQEEAGIQLNAEQADWRDDT</sequence>
<gene>
    <name evidence="2" type="ORF">Tci_919571</name>
</gene>
<feature type="non-terminal residue" evidence="2">
    <location>
        <position position="1"/>
    </location>
</feature>
<reference evidence="2" key="1">
    <citation type="journal article" date="2019" name="Sci. Rep.">
        <title>Draft genome of Tanacetum cinerariifolium, the natural source of mosquito coil.</title>
        <authorList>
            <person name="Yamashiro T."/>
            <person name="Shiraishi A."/>
            <person name="Satake H."/>
            <person name="Nakayama K."/>
        </authorList>
    </citation>
    <scope>NUCLEOTIDE SEQUENCE</scope>
</reference>
<dbReference type="EMBL" id="BKCJ011703174">
    <property type="protein sequence ID" value="GFD47602.1"/>
    <property type="molecule type" value="Genomic_DNA"/>
</dbReference>
<accession>A0A699WHI9</accession>
<feature type="region of interest" description="Disordered" evidence="1">
    <location>
        <begin position="13"/>
        <end position="44"/>
    </location>
</feature>
<comment type="caution">
    <text evidence="2">The sequence shown here is derived from an EMBL/GenBank/DDBJ whole genome shotgun (WGS) entry which is preliminary data.</text>
</comment>